<proteinExistence type="inferred from homology"/>
<feature type="transmembrane region" description="Helical" evidence="20">
    <location>
        <begin position="2219"/>
        <end position="2239"/>
    </location>
</feature>
<feature type="region of interest" description="Disordered" evidence="19">
    <location>
        <begin position="1010"/>
        <end position="1044"/>
    </location>
</feature>
<evidence type="ECO:0000256" key="9">
    <source>
        <dbReference type="ARBA" id="ARBA00023040"/>
    </source>
</evidence>
<feature type="region of interest" description="Disordered" evidence="19">
    <location>
        <begin position="1520"/>
        <end position="1615"/>
    </location>
</feature>
<keyword evidence="13 17" id="KW-0675">Receptor</keyword>
<evidence type="ECO:0000256" key="5">
    <source>
        <dbReference type="ARBA" id="ARBA00022490"/>
    </source>
</evidence>
<dbReference type="InterPro" id="IPR017452">
    <property type="entry name" value="GPCR_Rhodpsn_7TM"/>
</dbReference>
<feature type="region of interest" description="Disordered" evidence="19">
    <location>
        <begin position="1934"/>
        <end position="1977"/>
    </location>
</feature>
<keyword evidence="10 18" id="KW-0175">Coiled coil</keyword>
<feature type="transmembrane region" description="Helical" evidence="20">
    <location>
        <begin position="2259"/>
        <end position="2278"/>
    </location>
</feature>
<feature type="compositionally biased region" description="Basic and acidic residues" evidence="19">
    <location>
        <begin position="1520"/>
        <end position="1530"/>
    </location>
</feature>
<dbReference type="FunFam" id="1.10.418.10:FF:000035">
    <property type="entry name" value="girdin isoform X1"/>
    <property type="match status" value="1"/>
</dbReference>
<keyword evidence="5" id="KW-0963">Cytoplasm</keyword>
<evidence type="ECO:0000256" key="15">
    <source>
        <dbReference type="ARBA" id="ARBA00023224"/>
    </source>
</evidence>
<comment type="caution">
    <text evidence="23">The sequence shown here is derived from an EMBL/GenBank/DDBJ whole genome shotgun (WGS) entry which is preliminary data.</text>
</comment>
<feature type="compositionally biased region" description="Low complexity" evidence="19">
    <location>
        <begin position="1598"/>
        <end position="1613"/>
    </location>
</feature>
<evidence type="ECO:0000256" key="18">
    <source>
        <dbReference type="SAM" id="Coils"/>
    </source>
</evidence>
<feature type="compositionally biased region" description="Pro residues" evidence="19">
    <location>
        <begin position="1438"/>
        <end position="1447"/>
    </location>
</feature>
<dbReference type="PANTHER" id="PTHR18947:SF31">
    <property type="entry name" value="PROTEIN DAPLE"/>
    <property type="match status" value="1"/>
</dbReference>
<dbReference type="PRINTS" id="PR01564">
    <property type="entry name" value="OGR1RECEPTOR"/>
</dbReference>
<dbReference type="InterPro" id="IPR000276">
    <property type="entry name" value="GPCR_Rhodpsn"/>
</dbReference>
<reference evidence="23 24" key="1">
    <citation type="journal article" date="2019" name="Mol. Ecol. Resour.">
        <title>Chromosome-level genome assembly of Triplophysa tibetana, a fish adapted to the harsh high-altitude environment of the Tibetan Plateau.</title>
        <authorList>
            <person name="Yang X."/>
            <person name="Liu H."/>
            <person name="Ma Z."/>
            <person name="Zou Y."/>
            <person name="Zou M."/>
            <person name="Mao Y."/>
            <person name="Li X."/>
            <person name="Wang H."/>
            <person name="Chen T."/>
            <person name="Wang W."/>
            <person name="Yang R."/>
        </authorList>
    </citation>
    <scope>NUCLEOTIDE SEQUENCE [LARGE SCALE GENOMIC DNA]</scope>
    <source>
        <strain evidence="23">TTIB1903HZAU</strain>
        <tissue evidence="23">Muscle</tissue>
    </source>
</reference>
<evidence type="ECO:0000256" key="17">
    <source>
        <dbReference type="RuleBase" id="RU000688"/>
    </source>
</evidence>
<dbReference type="GO" id="GO:0005886">
    <property type="term" value="C:plasma membrane"/>
    <property type="evidence" value="ECO:0007669"/>
    <property type="project" value="UniProtKB-SubCell"/>
</dbReference>
<dbReference type="PROSITE" id="PS50021">
    <property type="entry name" value="CH"/>
    <property type="match status" value="1"/>
</dbReference>
<dbReference type="SUPFAM" id="SSF116907">
    <property type="entry name" value="Hook domain"/>
    <property type="match status" value="1"/>
</dbReference>
<evidence type="ECO:0000256" key="12">
    <source>
        <dbReference type="ARBA" id="ARBA00023157"/>
    </source>
</evidence>
<dbReference type="EMBL" id="SOYY01000015">
    <property type="protein sequence ID" value="KAA0711357.1"/>
    <property type="molecule type" value="Genomic_DNA"/>
</dbReference>
<protein>
    <submittedName>
        <fullName evidence="23">Protein Daple</fullName>
    </submittedName>
</protein>
<feature type="compositionally biased region" description="Polar residues" evidence="19">
    <location>
        <begin position="1021"/>
        <end position="1034"/>
    </location>
</feature>
<dbReference type="Pfam" id="PF00001">
    <property type="entry name" value="7tm_1"/>
    <property type="match status" value="1"/>
</dbReference>
<feature type="coiled-coil region" evidence="18">
    <location>
        <begin position="1264"/>
        <end position="1393"/>
    </location>
</feature>
<feature type="domain" description="Calponin-homology (CH)" evidence="21">
    <location>
        <begin position="11"/>
        <end position="131"/>
    </location>
</feature>
<evidence type="ECO:0000259" key="21">
    <source>
        <dbReference type="PROSITE" id="PS50021"/>
    </source>
</evidence>
<evidence type="ECO:0000313" key="23">
    <source>
        <dbReference type="EMBL" id="KAA0711357.1"/>
    </source>
</evidence>
<keyword evidence="14" id="KW-0325">Glycoprotein</keyword>
<feature type="compositionally biased region" description="Polar residues" evidence="19">
    <location>
        <begin position="1643"/>
        <end position="1664"/>
    </location>
</feature>
<dbReference type="Pfam" id="PF19047">
    <property type="entry name" value="HOOK_N"/>
    <property type="match status" value="1"/>
</dbReference>
<comment type="similarity">
    <text evidence="16">Belongs to the CCDC88 family.</text>
</comment>
<feature type="transmembrane region" description="Helical" evidence="20">
    <location>
        <begin position="2087"/>
        <end position="2109"/>
    </location>
</feature>
<evidence type="ECO:0000256" key="20">
    <source>
        <dbReference type="SAM" id="Phobius"/>
    </source>
</evidence>
<dbReference type="Gene3D" id="6.10.250.3110">
    <property type="match status" value="1"/>
</dbReference>
<keyword evidence="6" id="KW-0344">Guanine-nucleotide releasing factor</keyword>
<feature type="compositionally biased region" description="Polar residues" evidence="19">
    <location>
        <begin position="1534"/>
        <end position="1550"/>
    </location>
</feature>
<sequence>MDITVSELMSNFMDSPLVIWVKTFGPLGSGSEDKLSMFMDLVDGVFLHKIMTQIDPSPMNQRVNKHVNNDVNLRIQNLNTVIRHIKNYYQEHLQQLILMNLPNVLAIAKDPLSGNSMEEMKRLLLLILGCAVQCERKEEIIEKIKLLDIETQAAIVTHIQEVTQNQENVLDLQWLDEGEMAVEQLDPLSRTMAFHLRKLIDERDDSADVIIELTQERDYLQSQQPSNLLGFPSPEHSTLSPVTVLSKEDRQHLAVELADTKAKLRRSRQELGEKTEQLIDANNDVEGLDAEIQKLKQENIQLVAEARSVRAYRDEVDVLRERAGKVDRLETELARCKERLNDVHFFKTRLEEMREDNLTLLETKSMLEQQLTAARGRCDKLHELEKENLQLRSKLHDMEIDRDSDKKRLEELLEENMLLEISQKQSMNESAHLGWELEQLSKNNEVNEARKSFVFELNESASSRLLKLEKENQSLQSTIQELREASVNMEESQLHAAELEEGNQSLSKKLERLQSQLEQEKQTTQDMENLGEELLKEKQRLVKSLEILQGEKDKQISELEQEKEHLTQAVSSLRKRAQVNSEARVREVETENRVLHQTISETGGKLARLEAEKRQATKELESLRERGERCEELERELARMERVREQLQRETASLKIVSERAETLERENAMLEQDNRRLKKLSDTAQNTSLRLAVLEKDRQQLEEENLEQQRALETLRPAATRLAQLQQEHAELEREREDMSHTLEELRSQAKRCERLEMNCYNLNQENQRLQQTLDNSTTKIQSLDSELRQNETDMKDLKRELNGLRQAAMIAEIVEKEKRGMEQELSQVEKERKHLDKETRRLRQQLEVKEADLEEICLRSASMEKEGTALNKELNRFKETASRVKELERENKDLQKQATMDKKTLAMLREELVNAKLRVQQQCNELEKLSHELEKIGLNREKLLQEEHSCEDNKYKILETKIESALKKTLELREEKIQSLDSRLEESSSLNQQLRTELTTVKKSLEALRQRHEEESAHSEISQQTLGQTRSGSNKEKWETEQREATAELLKLKDRFIDVEKNNATLQTEKHLLKEQLKQLNSQNAQLNAQTLALQKQAASLQEQNTCLHKETAKLQVENSTLSSQSSSLMAQYGALQAQLQTLESEAESFQKQREEVCAARDRVTQDHERLLGVHERQATEYEKLISQHTALKSNQRALEQEHRTLENKYMVLLKQKDAMEALEASLQRERESLGEEIHKNALMLGENHSLREEISRVTHTHVQLRQEYDSLQLQTKELKTSLNESQLELNRRQERFDQLKEQHQGLDISMTKLDNHCELLTRLKGNLEEENHHLLSQIQMLSQQNQTLLERTMESKELYHEEQKQYIDKLNSLRRQKEKLEEKIMDQYKFYDPTPKKSRHWAGAKAIAKLIKPKKDNSREKVDGPRERLRSAPDIPLPDIPLPEIPTCDFPESASLPPPLPPRQTRLSVESMNSNSTEENHARSPTLSPAHNGRVNDGGGIRGREAYRSITEKMNGHEELNQWRGREPGATCSTPLSRHSHNVSGFTSSSSSLRPGRRPKGLVPEEVSGHHSPDAGFGIGVHGNTGHLPSSAEFSRNTSNSGSPISSKGSLDCLQGRSVSLSSDDVVGLSHEGLRLSQTSLIPHSSTLPCDSPSAQRSSLRPASHRPASPGSEMVSLEEFLQESNALSPPTVHTGSREDLMTDFFARSTRSAPLRDDAKTPTSYVTPTIKNNPEQDCWSIKPGHSVKPNVLLNETSTPPSHSQTLPNRGAGHRPSPQHQSSPHGGVGSGRSLSRTFSLASADLLHSNGPDSYRADGGSPCQNDVVLRRSGGVARERPMSARMAGDPGHLSVDPRRLSLAPPRDEPLRSLPALHSSSVSMQAEREYVESRGSRARGVRSGSAQSRPSSHRGEVAMVTPVRAVSALRLKDLEEEPQELRQADSPVLKTADTPNVSYGAKEQATSKPASPDPNNDPQTVWTFTVSGAFLSHFTSFNFLRSAGTDKDPRDVPGRTSSVYEPASIIEKLCEHEVWKMNMSEEQINCTISHEIHQYLFSGAYILVLLVGLPANAYSLYHAWLQLKARNELGVYLLNLTASDLLYLASLPLWLQYIFQGDDWSSSEWLCQLSGFLLYQNIYVSIGFLCCISIDRYLAVVYPFHFSAFRTVRAAALVSAVVWIKELAMGVVFFRHKELSWDKHNQSVCFEHYPMKTWEYPINYYRFYVGFLFPLGILSVSYFRVLRAVGKSVGTQTAQKTRIKYLVTSTIIIFLVCFSPYHVFLLVRTLLERDCTFIENIFNYYHFSLLLTSFNCVADPALYCFISESAQKDIQKAQDACTRIFCCCSKSRGRFITNSTELAVTNDNGTGTTLVTLLQQIKTEV</sequence>
<dbReference type="GO" id="GO:0005737">
    <property type="term" value="C:cytoplasm"/>
    <property type="evidence" value="ECO:0007669"/>
    <property type="project" value="UniProtKB-SubCell"/>
</dbReference>
<feature type="domain" description="G-protein coupled receptors family 1 profile" evidence="22">
    <location>
        <begin position="2069"/>
        <end position="2317"/>
    </location>
</feature>
<keyword evidence="15 17" id="KW-0807">Transducer</keyword>
<evidence type="ECO:0000256" key="7">
    <source>
        <dbReference type="ARBA" id="ARBA00022692"/>
    </source>
</evidence>
<evidence type="ECO:0000256" key="11">
    <source>
        <dbReference type="ARBA" id="ARBA00023136"/>
    </source>
</evidence>
<feature type="compositionally biased region" description="Basic and acidic residues" evidence="19">
    <location>
        <begin position="1854"/>
        <end position="1869"/>
    </location>
</feature>
<feature type="region of interest" description="Disordered" evidence="19">
    <location>
        <begin position="1833"/>
        <end position="1913"/>
    </location>
</feature>
<feature type="compositionally biased region" description="Basic and acidic residues" evidence="19">
    <location>
        <begin position="1884"/>
        <end position="1893"/>
    </location>
</feature>
<feature type="region of interest" description="Disordered" evidence="19">
    <location>
        <begin position="1643"/>
        <end position="1675"/>
    </location>
</feature>
<dbReference type="Gene3D" id="1.20.1070.10">
    <property type="entry name" value="Rhodopsin 7-helix transmembrane proteins"/>
    <property type="match status" value="1"/>
</dbReference>
<dbReference type="InterPro" id="IPR005389">
    <property type="entry name" value="OGR1_rcpt"/>
</dbReference>
<feature type="coiled-coil region" evidence="18">
    <location>
        <begin position="250"/>
        <end position="415"/>
    </location>
</feature>
<evidence type="ECO:0000256" key="14">
    <source>
        <dbReference type="ARBA" id="ARBA00023180"/>
    </source>
</evidence>
<evidence type="ECO:0000256" key="6">
    <source>
        <dbReference type="ARBA" id="ARBA00022658"/>
    </source>
</evidence>
<dbReference type="PRINTS" id="PR00237">
    <property type="entry name" value="GPCRRHODOPSN"/>
</dbReference>
<dbReference type="InterPro" id="IPR001715">
    <property type="entry name" value="CH_dom"/>
</dbReference>
<dbReference type="PROSITE" id="PS50262">
    <property type="entry name" value="G_PROTEIN_RECEP_F1_2"/>
    <property type="match status" value="1"/>
</dbReference>
<organism evidence="23 24">
    <name type="scientific">Triplophysa tibetana</name>
    <dbReference type="NCBI Taxonomy" id="1572043"/>
    <lineage>
        <taxon>Eukaryota</taxon>
        <taxon>Metazoa</taxon>
        <taxon>Chordata</taxon>
        <taxon>Craniata</taxon>
        <taxon>Vertebrata</taxon>
        <taxon>Euteleostomi</taxon>
        <taxon>Actinopterygii</taxon>
        <taxon>Neopterygii</taxon>
        <taxon>Teleostei</taxon>
        <taxon>Ostariophysi</taxon>
        <taxon>Cypriniformes</taxon>
        <taxon>Nemacheilidae</taxon>
        <taxon>Triplophysa</taxon>
    </lineage>
</organism>
<dbReference type="GO" id="GO:0004930">
    <property type="term" value="F:G protein-coupled receptor activity"/>
    <property type="evidence" value="ECO:0007669"/>
    <property type="project" value="UniProtKB-KW"/>
</dbReference>
<feature type="region of interest" description="Disordered" evidence="19">
    <location>
        <begin position="1411"/>
        <end position="1505"/>
    </location>
</feature>
<evidence type="ECO:0000256" key="4">
    <source>
        <dbReference type="ARBA" id="ARBA00022475"/>
    </source>
</evidence>
<name>A0A5A9NSZ6_9TELE</name>
<dbReference type="GO" id="GO:0031122">
    <property type="term" value="P:cytoplasmic microtubule organization"/>
    <property type="evidence" value="ECO:0007669"/>
    <property type="project" value="TreeGrafter"/>
</dbReference>
<dbReference type="GO" id="GO:0005813">
    <property type="term" value="C:centrosome"/>
    <property type="evidence" value="ECO:0007669"/>
    <property type="project" value="TreeGrafter"/>
</dbReference>
<evidence type="ECO:0000256" key="19">
    <source>
        <dbReference type="SAM" id="MobiDB-lite"/>
    </source>
</evidence>
<evidence type="ECO:0000256" key="1">
    <source>
        <dbReference type="ARBA" id="ARBA00004496"/>
    </source>
</evidence>
<evidence type="ECO:0000256" key="8">
    <source>
        <dbReference type="ARBA" id="ARBA00022989"/>
    </source>
</evidence>
<evidence type="ECO:0000313" key="24">
    <source>
        <dbReference type="Proteomes" id="UP000324632"/>
    </source>
</evidence>
<dbReference type="PROSITE" id="PS00237">
    <property type="entry name" value="G_PROTEIN_RECEP_F1_1"/>
    <property type="match status" value="1"/>
</dbReference>
<keyword evidence="4" id="KW-1003">Cell membrane</keyword>
<feature type="compositionally biased region" description="Polar residues" evidence="19">
    <location>
        <begin position="1723"/>
        <end position="1737"/>
    </location>
</feature>
<dbReference type="GO" id="GO:0008017">
    <property type="term" value="F:microtubule binding"/>
    <property type="evidence" value="ECO:0007669"/>
    <property type="project" value="TreeGrafter"/>
</dbReference>
<dbReference type="GO" id="GO:0030705">
    <property type="term" value="P:cytoskeleton-dependent intracellular transport"/>
    <property type="evidence" value="ECO:0007669"/>
    <property type="project" value="InterPro"/>
</dbReference>
<dbReference type="Gene3D" id="1.10.418.10">
    <property type="entry name" value="Calponin-like domain"/>
    <property type="match status" value="1"/>
</dbReference>
<keyword evidence="7 17" id="KW-0812">Transmembrane</keyword>
<feature type="compositionally biased region" description="Polar residues" evidence="19">
    <location>
        <begin position="1962"/>
        <end position="1977"/>
    </location>
</feature>
<keyword evidence="24" id="KW-1185">Reference proteome</keyword>
<dbReference type="PANTHER" id="PTHR18947">
    <property type="entry name" value="HOOK PROTEINS"/>
    <property type="match status" value="1"/>
</dbReference>
<evidence type="ECO:0000259" key="22">
    <source>
        <dbReference type="PROSITE" id="PS50262"/>
    </source>
</evidence>
<keyword evidence="8 20" id="KW-1133">Transmembrane helix</keyword>
<keyword evidence="11 20" id="KW-0472">Membrane</keyword>
<feature type="compositionally biased region" description="Polar residues" evidence="19">
    <location>
        <begin position="1755"/>
        <end position="1769"/>
    </location>
</feature>
<dbReference type="InterPro" id="IPR043936">
    <property type="entry name" value="HOOK_N"/>
</dbReference>
<evidence type="ECO:0000256" key="13">
    <source>
        <dbReference type="ARBA" id="ARBA00023170"/>
    </source>
</evidence>
<comment type="similarity">
    <text evidence="3 17">Belongs to the G-protein coupled receptor 1 family.</text>
</comment>
<feature type="compositionally biased region" description="Polar residues" evidence="19">
    <location>
        <begin position="1468"/>
        <end position="1492"/>
    </location>
</feature>
<feature type="transmembrane region" description="Helical" evidence="20">
    <location>
        <begin position="2168"/>
        <end position="2188"/>
    </location>
</feature>
<evidence type="ECO:0000256" key="3">
    <source>
        <dbReference type="ARBA" id="ARBA00010663"/>
    </source>
</evidence>
<dbReference type="GO" id="GO:0051959">
    <property type="term" value="F:dynein light intermediate chain binding"/>
    <property type="evidence" value="ECO:0007669"/>
    <property type="project" value="TreeGrafter"/>
</dbReference>
<feature type="region of interest" description="Disordered" evidence="19">
    <location>
        <begin position="1715"/>
        <end position="1795"/>
    </location>
</feature>
<feature type="compositionally biased region" description="Basic and acidic residues" evidence="19">
    <location>
        <begin position="1035"/>
        <end position="1044"/>
    </location>
</feature>
<gene>
    <name evidence="23" type="ORF">E1301_Tti011081</name>
</gene>
<feature type="compositionally biased region" description="Basic and acidic residues" evidence="19">
    <location>
        <begin position="1010"/>
        <end position="1020"/>
    </location>
</feature>
<dbReference type="GO" id="GO:0005085">
    <property type="term" value="F:guanyl-nucleotide exchange factor activity"/>
    <property type="evidence" value="ECO:0007669"/>
    <property type="project" value="UniProtKB-KW"/>
</dbReference>
<dbReference type="Proteomes" id="UP000324632">
    <property type="component" value="Chromosome 15"/>
</dbReference>
<dbReference type="FunFam" id="1.20.1070.10:FF:000065">
    <property type="entry name" value="G-protein coupled receptor 4"/>
    <property type="match status" value="1"/>
</dbReference>
<dbReference type="CDD" id="cd15367">
    <property type="entry name" value="7tmA_GPR68_OGR1"/>
    <property type="match status" value="1"/>
</dbReference>
<feature type="compositionally biased region" description="Basic and acidic residues" evidence="19">
    <location>
        <begin position="1416"/>
        <end position="1434"/>
    </location>
</feature>
<feature type="transmembrane region" description="Helical" evidence="20">
    <location>
        <begin position="2053"/>
        <end position="2075"/>
    </location>
</feature>
<evidence type="ECO:0000256" key="16">
    <source>
        <dbReference type="ARBA" id="ARBA00061299"/>
    </source>
</evidence>
<comment type="subcellular location">
    <subcellularLocation>
        <location evidence="2">Cell membrane</location>
        <topology evidence="2">Multi-pass membrane protein</topology>
    </subcellularLocation>
    <subcellularLocation>
        <location evidence="1">Cytoplasm</location>
    </subcellularLocation>
</comment>
<dbReference type="SUPFAM" id="SSF81321">
    <property type="entry name" value="Family A G protein-coupled receptor-like"/>
    <property type="match status" value="1"/>
</dbReference>
<dbReference type="InterPro" id="IPR036872">
    <property type="entry name" value="CH_dom_sf"/>
</dbReference>
<evidence type="ECO:0000256" key="2">
    <source>
        <dbReference type="ARBA" id="ARBA00004651"/>
    </source>
</evidence>
<evidence type="ECO:0000256" key="10">
    <source>
        <dbReference type="ARBA" id="ARBA00023054"/>
    </source>
</evidence>
<keyword evidence="9 17" id="KW-0297">G-protein coupled receptor</keyword>
<accession>A0A5A9NSZ6</accession>
<feature type="transmembrane region" description="Helical" evidence="20">
    <location>
        <begin position="2298"/>
        <end position="2320"/>
    </location>
</feature>
<keyword evidence="12" id="KW-1015">Disulfide bond</keyword>